<feature type="transmembrane region" description="Helical" evidence="10">
    <location>
        <begin position="263"/>
        <end position="281"/>
    </location>
</feature>
<feature type="transmembrane region" description="Helical" evidence="10">
    <location>
        <begin position="109"/>
        <end position="134"/>
    </location>
</feature>
<protein>
    <recommendedName>
        <fullName evidence="9">Multidrug-efflux transporter</fullName>
    </recommendedName>
</protein>
<feature type="transmembrane region" description="Helical" evidence="10">
    <location>
        <begin position="412"/>
        <end position="432"/>
    </location>
</feature>
<evidence type="ECO:0000256" key="9">
    <source>
        <dbReference type="ARBA" id="ARBA00031636"/>
    </source>
</evidence>
<feature type="transmembrane region" description="Helical" evidence="10">
    <location>
        <begin position="438"/>
        <end position="458"/>
    </location>
</feature>
<keyword evidence="12" id="KW-1185">Reference proteome</keyword>
<feature type="transmembrane region" description="Helical" evidence="10">
    <location>
        <begin position="337"/>
        <end position="359"/>
    </location>
</feature>
<comment type="subcellular location">
    <subcellularLocation>
        <location evidence="1">Cell membrane</location>
        <topology evidence="1">Multi-pass membrane protein</topology>
    </subcellularLocation>
</comment>
<proteinExistence type="predicted"/>
<gene>
    <name evidence="11" type="ORF">RT717_16455</name>
</gene>
<feature type="transmembrane region" description="Helical" evidence="10">
    <location>
        <begin position="293"/>
        <end position="316"/>
    </location>
</feature>
<evidence type="ECO:0000256" key="2">
    <source>
        <dbReference type="ARBA" id="ARBA00022448"/>
    </source>
</evidence>
<evidence type="ECO:0000256" key="1">
    <source>
        <dbReference type="ARBA" id="ARBA00004651"/>
    </source>
</evidence>
<dbReference type="PANTHER" id="PTHR43298:SF2">
    <property type="entry name" value="FMN_FAD EXPORTER YEEO-RELATED"/>
    <property type="match status" value="1"/>
</dbReference>
<sequence length="468" mass="50770">MTSLYYSLRKYLRYFLEALKGGEQDFTEGNLNKAIFLLSIPMIIEMSMESIFAVVDVFFVSKVSVNAVATVGLTESVMMIVYSVAVGLSMAATATVARRIGEKNPQAASVAAVQAVILGLSFALVIGLAGAFYAREILQIMGGSPELIAEGYGYTRWIFLGNVSLMLIFLINAIFRGAGDASIAMWALLLANSINCVLDPLFIFGFGPIPAMGVEGAAIATTTGRSIGVVFQVYHLFRGNSRIKITVKSLVVKWDILKNMVKVSIGGVGQFLIESASWIFLMRVMSLFGESALAGYTISFRVLVFTLMPSWGLANAAGTLVGQNLGALKPDRAETSVWRTALINVIFLGIVGAVFLIFAEEVIAVFTPDEAVVSFGTQSLQIICLGYVFFAYGMVLIQAFNGAGDTKTPSVINIFVFWIFQIPFAYWLAVTMEWGPSGVFWAIAVAHSLLAIIGVIIFRRGRWKTVQV</sequence>
<dbReference type="InterPro" id="IPR050222">
    <property type="entry name" value="MATE_MdtK"/>
</dbReference>
<evidence type="ECO:0000313" key="11">
    <source>
        <dbReference type="EMBL" id="WOK04673.1"/>
    </source>
</evidence>
<dbReference type="Pfam" id="PF01554">
    <property type="entry name" value="MatE"/>
    <property type="match status" value="2"/>
</dbReference>
<evidence type="ECO:0000256" key="5">
    <source>
        <dbReference type="ARBA" id="ARBA00022692"/>
    </source>
</evidence>
<name>A0ABZ0IJL6_9BACT</name>
<evidence type="ECO:0000256" key="7">
    <source>
        <dbReference type="ARBA" id="ARBA00023065"/>
    </source>
</evidence>
<feature type="transmembrane region" description="Helical" evidence="10">
    <location>
        <begin position="79"/>
        <end position="97"/>
    </location>
</feature>
<keyword evidence="6 10" id="KW-1133">Transmembrane helix</keyword>
<evidence type="ECO:0000313" key="12">
    <source>
        <dbReference type="Proteomes" id="UP001302349"/>
    </source>
</evidence>
<evidence type="ECO:0000256" key="3">
    <source>
        <dbReference type="ARBA" id="ARBA00022449"/>
    </source>
</evidence>
<dbReference type="InterPro" id="IPR002528">
    <property type="entry name" value="MATE_fam"/>
</dbReference>
<dbReference type="PANTHER" id="PTHR43298">
    <property type="entry name" value="MULTIDRUG RESISTANCE PROTEIN NORM-RELATED"/>
    <property type="match status" value="1"/>
</dbReference>
<reference evidence="11 12" key="1">
    <citation type="journal article" date="2023" name="Microbiol. Resour. Announc.">
        <title>Complete Genome Sequence of Imperialibacter roseus strain P4T.</title>
        <authorList>
            <person name="Tizabi D.R."/>
            <person name="Bachvaroff T."/>
            <person name="Hill R.T."/>
        </authorList>
    </citation>
    <scope>NUCLEOTIDE SEQUENCE [LARGE SCALE GENOMIC DNA]</scope>
    <source>
        <strain evidence="11 12">P4T</strain>
    </source>
</reference>
<evidence type="ECO:0000256" key="10">
    <source>
        <dbReference type="SAM" id="Phobius"/>
    </source>
</evidence>
<organism evidence="11 12">
    <name type="scientific">Imperialibacter roseus</name>
    <dbReference type="NCBI Taxonomy" id="1324217"/>
    <lineage>
        <taxon>Bacteria</taxon>
        <taxon>Pseudomonadati</taxon>
        <taxon>Bacteroidota</taxon>
        <taxon>Cytophagia</taxon>
        <taxon>Cytophagales</taxon>
        <taxon>Flammeovirgaceae</taxon>
        <taxon>Imperialibacter</taxon>
    </lineage>
</organism>
<evidence type="ECO:0000256" key="4">
    <source>
        <dbReference type="ARBA" id="ARBA00022475"/>
    </source>
</evidence>
<dbReference type="InterPro" id="IPR048279">
    <property type="entry name" value="MdtK-like"/>
</dbReference>
<keyword evidence="2" id="KW-0813">Transport</keyword>
<dbReference type="Proteomes" id="UP001302349">
    <property type="component" value="Chromosome"/>
</dbReference>
<dbReference type="CDD" id="cd13139">
    <property type="entry name" value="MATE_like_14"/>
    <property type="match status" value="1"/>
</dbReference>
<evidence type="ECO:0000256" key="8">
    <source>
        <dbReference type="ARBA" id="ARBA00023136"/>
    </source>
</evidence>
<feature type="transmembrane region" description="Helical" evidence="10">
    <location>
        <begin position="379"/>
        <end position="400"/>
    </location>
</feature>
<keyword evidence="8 10" id="KW-0472">Membrane</keyword>
<dbReference type="NCBIfam" id="TIGR00797">
    <property type="entry name" value="matE"/>
    <property type="match status" value="1"/>
</dbReference>
<feature type="transmembrane region" description="Helical" evidence="10">
    <location>
        <begin position="34"/>
        <end position="59"/>
    </location>
</feature>
<keyword evidence="5 10" id="KW-0812">Transmembrane</keyword>
<feature type="transmembrane region" description="Helical" evidence="10">
    <location>
        <begin position="217"/>
        <end position="237"/>
    </location>
</feature>
<keyword evidence="7" id="KW-0406">Ion transport</keyword>
<feature type="transmembrane region" description="Helical" evidence="10">
    <location>
        <begin position="154"/>
        <end position="175"/>
    </location>
</feature>
<keyword evidence="4" id="KW-1003">Cell membrane</keyword>
<dbReference type="RefSeq" id="WP_317487474.1">
    <property type="nucleotide sequence ID" value="NZ_CP136051.1"/>
</dbReference>
<feature type="transmembrane region" description="Helical" evidence="10">
    <location>
        <begin position="187"/>
        <end position="211"/>
    </location>
</feature>
<dbReference type="PIRSF" id="PIRSF006603">
    <property type="entry name" value="DinF"/>
    <property type="match status" value="1"/>
</dbReference>
<evidence type="ECO:0000256" key="6">
    <source>
        <dbReference type="ARBA" id="ARBA00022989"/>
    </source>
</evidence>
<dbReference type="EMBL" id="CP136051">
    <property type="protein sequence ID" value="WOK04673.1"/>
    <property type="molecule type" value="Genomic_DNA"/>
</dbReference>
<accession>A0ABZ0IJL6</accession>
<keyword evidence="3" id="KW-0050">Antiport</keyword>